<dbReference type="GO" id="GO:0030170">
    <property type="term" value="F:pyridoxal phosphate binding"/>
    <property type="evidence" value="ECO:0007669"/>
    <property type="project" value="InterPro"/>
</dbReference>
<dbReference type="InterPro" id="IPR015424">
    <property type="entry name" value="PyrdxlP-dep_Trfase"/>
</dbReference>
<dbReference type="InterPro" id="IPR027619">
    <property type="entry name" value="C-S_lyase_PatB-like"/>
</dbReference>
<comment type="cofactor">
    <cofactor evidence="1">
        <name>pyridoxal 5'-phosphate</name>
        <dbReference type="ChEBI" id="CHEBI:597326"/>
    </cofactor>
</comment>
<dbReference type="InterPro" id="IPR015421">
    <property type="entry name" value="PyrdxlP-dep_Trfase_major"/>
</dbReference>
<keyword evidence="4 7" id="KW-0456">Lyase</keyword>
<dbReference type="PANTHER" id="PTHR43525">
    <property type="entry name" value="PROTEIN MALY"/>
    <property type="match status" value="1"/>
</dbReference>
<dbReference type="NCBIfam" id="TIGR04350">
    <property type="entry name" value="C_S_lyase_PatB"/>
    <property type="match status" value="1"/>
</dbReference>
<evidence type="ECO:0000256" key="1">
    <source>
        <dbReference type="ARBA" id="ARBA00001933"/>
    </source>
</evidence>
<dbReference type="PANTHER" id="PTHR43525:SF1">
    <property type="entry name" value="PROTEIN MALY"/>
    <property type="match status" value="1"/>
</dbReference>
<dbReference type="AlphaFoldDB" id="A0A9D6V4D6"/>
<evidence type="ECO:0000256" key="3">
    <source>
        <dbReference type="ARBA" id="ARBA00022898"/>
    </source>
</evidence>
<evidence type="ECO:0000313" key="8">
    <source>
        <dbReference type="Proteomes" id="UP000807825"/>
    </source>
</evidence>
<dbReference type="Proteomes" id="UP000807825">
    <property type="component" value="Unassembled WGS sequence"/>
</dbReference>
<gene>
    <name evidence="7" type="ORF">HY912_17625</name>
</gene>
<evidence type="ECO:0000313" key="7">
    <source>
        <dbReference type="EMBL" id="MBI5251312.1"/>
    </source>
</evidence>
<dbReference type="InterPro" id="IPR051798">
    <property type="entry name" value="Class-II_PLP-Dep_Aminotrans"/>
</dbReference>
<dbReference type="InterPro" id="IPR015422">
    <property type="entry name" value="PyrdxlP-dep_Trfase_small"/>
</dbReference>
<protein>
    <recommendedName>
        <fullName evidence="2">cysteine-S-conjugate beta-lyase</fullName>
        <ecNumber evidence="2">4.4.1.13</ecNumber>
    </recommendedName>
</protein>
<name>A0A9D6V4D6_9BACT</name>
<reference evidence="7" key="1">
    <citation type="submission" date="2020-07" db="EMBL/GenBank/DDBJ databases">
        <title>Huge and variable diversity of episymbiotic CPR bacteria and DPANN archaea in groundwater ecosystems.</title>
        <authorList>
            <person name="He C.Y."/>
            <person name="Keren R."/>
            <person name="Whittaker M."/>
            <person name="Farag I.F."/>
            <person name="Doudna J."/>
            <person name="Cate J.H.D."/>
            <person name="Banfield J.F."/>
        </authorList>
    </citation>
    <scope>NUCLEOTIDE SEQUENCE</scope>
    <source>
        <strain evidence="7">NC_groundwater_1664_Pr3_B-0.1um_52_9</strain>
    </source>
</reference>
<dbReference type="CDD" id="cd00609">
    <property type="entry name" value="AAT_like"/>
    <property type="match status" value="1"/>
</dbReference>
<sequence>MNHMKLFDFDTHVHRIGTSSDKWTMYEQRGILPFWLADMDFKSPQAVMEALHQRVEHGVFGYTSAPKELVEVVICMLETAYGWKIESEWLVWLPGLVTGINIACRAVGEDGDDVLTAVPVYPPFLTAPKHSRRNSLRASLMLSDGKWGFDLERLENAATPRTSLFLLCNPHNPVGRAYSREELTAVADFCVKRDMVICSDEIHCDLILDQDKKHIPIATLGPDVAARTITLMAPSKTFNLPGLGCAFAVISNEDLRKRFRSAMAGIVPHVNALGYTAALAAYKHGAAWLSELLDYLRGNRDIVERAIDSMPGLSMTHVEATYLGWIDTREAGLKGPVKFFEAAGVGLGNGSAFDGRGFLRLTFGCPRSILMDGLGKMEASLSRLQRKTDAQ</sequence>
<feature type="domain" description="Aminotransferase class I/classII large" evidence="6">
    <location>
        <begin position="39"/>
        <end position="366"/>
    </location>
</feature>
<evidence type="ECO:0000256" key="5">
    <source>
        <dbReference type="ARBA" id="ARBA00037974"/>
    </source>
</evidence>
<comment type="similarity">
    <text evidence="5">Belongs to the class-II pyridoxal-phosphate-dependent aminotransferase family. MalY/PatB cystathionine beta-lyase subfamily.</text>
</comment>
<evidence type="ECO:0000259" key="6">
    <source>
        <dbReference type="Pfam" id="PF00155"/>
    </source>
</evidence>
<dbReference type="Gene3D" id="3.40.640.10">
    <property type="entry name" value="Type I PLP-dependent aspartate aminotransferase-like (Major domain)"/>
    <property type="match status" value="1"/>
</dbReference>
<evidence type="ECO:0000256" key="2">
    <source>
        <dbReference type="ARBA" id="ARBA00012224"/>
    </source>
</evidence>
<keyword evidence="3" id="KW-0663">Pyridoxal phosphate</keyword>
<dbReference type="EC" id="4.4.1.13" evidence="2"/>
<comment type="caution">
    <text evidence="7">The sequence shown here is derived from an EMBL/GenBank/DDBJ whole genome shotgun (WGS) entry which is preliminary data.</text>
</comment>
<dbReference type="Gene3D" id="3.90.1150.10">
    <property type="entry name" value="Aspartate Aminotransferase, domain 1"/>
    <property type="match status" value="1"/>
</dbReference>
<dbReference type="InterPro" id="IPR004839">
    <property type="entry name" value="Aminotransferase_I/II_large"/>
</dbReference>
<dbReference type="SUPFAM" id="SSF53383">
    <property type="entry name" value="PLP-dependent transferases"/>
    <property type="match status" value="1"/>
</dbReference>
<evidence type="ECO:0000256" key="4">
    <source>
        <dbReference type="ARBA" id="ARBA00023239"/>
    </source>
</evidence>
<proteinExistence type="inferred from homology"/>
<organism evidence="7 8">
    <name type="scientific">Desulfomonile tiedjei</name>
    <dbReference type="NCBI Taxonomy" id="2358"/>
    <lineage>
        <taxon>Bacteria</taxon>
        <taxon>Pseudomonadati</taxon>
        <taxon>Thermodesulfobacteriota</taxon>
        <taxon>Desulfomonilia</taxon>
        <taxon>Desulfomonilales</taxon>
        <taxon>Desulfomonilaceae</taxon>
        <taxon>Desulfomonile</taxon>
    </lineage>
</organism>
<accession>A0A9D6V4D6</accession>
<dbReference type="EMBL" id="JACRDE010000462">
    <property type="protein sequence ID" value="MBI5251312.1"/>
    <property type="molecule type" value="Genomic_DNA"/>
</dbReference>
<dbReference type="GO" id="GO:0047804">
    <property type="term" value="F:cysteine-S-conjugate beta-lyase activity"/>
    <property type="evidence" value="ECO:0007669"/>
    <property type="project" value="UniProtKB-EC"/>
</dbReference>
<dbReference type="Pfam" id="PF00155">
    <property type="entry name" value="Aminotran_1_2"/>
    <property type="match status" value="1"/>
</dbReference>